<proteinExistence type="predicted"/>
<dbReference type="Proteomes" id="UP000638648">
    <property type="component" value="Unassembled WGS sequence"/>
</dbReference>
<evidence type="ECO:0000313" key="2">
    <source>
        <dbReference type="Proteomes" id="UP000638648"/>
    </source>
</evidence>
<protein>
    <submittedName>
        <fullName evidence="1">Uncharacterized protein</fullName>
    </submittedName>
</protein>
<sequence length="82" mass="9137">MAADQSPWNSTSEGEWRAFLDRRIAGVSDWQAERLNGVTNDTWKLTPADLGKTNASYVARHYRRTQGAAELAFELASTIHGN</sequence>
<gene>
    <name evidence="1" type="ORF">HEB94_002661</name>
</gene>
<keyword evidence="2" id="KW-1185">Reference proteome</keyword>
<name>A0A927MV44_9ACTN</name>
<dbReference type="AlphaFoldDB" id="A0A927MV44"/>
<reference evidence="1" key="1">
    <citation type="submission" date="2020-10" db="EMBL/GenBank/DDBJ databases">
        <title>Sequencing the genomes of 1000 actinobacteria strains.</title>
        <authorList>
            <person name="Klenk H.-P."/>
        </authorList>
    </citation>
    <scope>NUCLEOTIDE SEQUENCE</scope>
    <source>
        <strain evidence="1">DSM 45354</strain>
    </source>
</reference>
<comment type="caution">
    <text evidence="1">The sequence shown here is derived from an EMBL/GenBank/DDBJ whole genome shotgun (WGS) entry which is preliminary data.</text>
</comment>
<dbReference type="RefSeq" id="WP_192750047.1">
    <property type="nucleotide sequence ID" value="NZ_BAABJL010000206.1"/>
</dbReference>
<evidence type="ECO:0000313" key="1">
    <source>
        <dbReference type="EMBL" id="MBE1605813.1"/>
    </source>
</evidence>
<accession>A0A927MV44</accession>
<organism evidence="1 2">
    <name type="scientific">Actinopolymorpha pittospori</name>
    <dbReference type="NCBI Taxonomy" id="648752"/>
    <lineage>
        <taxon>Bacteria</taxon>
        <taxon>Bacillati</taxon>
        <taxon>Actinomycetota</taxon>
        <taxon>Actinomycetes</taxon>
        <taxon>Propionibacteriales</taxon>
        <taxon>Actinopolymorphaceae</taxon>
        <taxon>Actinopolymorpha</taxon>
    </lineage>
</organism>
<dbReference type="EMBL" id="JADBEM010000001">
    <property type="protein sequence ID" value="MBE1605813.1"/>
    <property type="molecule type" value="Genomic_DNA"/>
</dbReference>